<evidence type="ECO:0000256" key="1">
    <source>
        <dbReference type="SAM" id="MobiDB-lite"/>
    </source>
</evidence>
<gene>
    <name evidence="2" type="ORF">GCM10009787_11010</name>
</gene>
<protein>
    <recommendedName>
        <fullName evidence="4">Lipoprotein</fullName>
    </recommendedName>
</protein>
<evidence type="ECO:0008006" key="4">
    <source>
        <dbReference type="Google" id="ProtNLM"/>
    </source>
</evidence>
<accession>A0ABN3BD97</accession>
<sequence>MVGLALPALLCATACARPDSHPPPNSPSAPGSSPPGAASSSLPASSPAQPASDADLCARLVSSWSRAVLDGDTYGDYQSMGLSHGQYEILRDVVAAARAVRERRGARAAGQLIDRRARHACTERYRHGTPSGGPWA</sequence>
<evidence type="ECO:0000313" key="3">
    <source>
        <dbReference type="Proteomes" id="UP001501391"/>
    </source>
</evidence>
<keyword evidence="3" id="KW-1185">Reference proteome</keyword>
<reference evidence="2 3" key="1">
    <citation type="journal article" date="2019" name="Int. J. Syst. Evol. Microbiol.">
        <title>The Global Catalogue of Microorganisms (GCM) 10K type strain sequencing project: providing services to taxonomists for standard genome sequencing and annotation.</title>
        <authorList>
            <consortium name="The Broad Institute Genomics Platform"/>
            <consortium name="The Broad Institute Genome Sequencing Center for Infectious Disease"/>
            <person name="Wu L."/>
            <person name="Ma J."/>
        </authorList>
    </citation>
    <scope>NUCLEOTIDE SEQUENCE [LARGE SCALE GENOMIC DNA]</scope>
    <source>
        <strain evidence="2 3">JCM 14924</strain>
    </source>
</reference>
<evidence type="ECO:0000313" key="2">
    <source>
        <dbReference type="EMBL" id="GAA2192639.1"/>
    </source>
</evidence>
<feature type="region of interest" description="Disordered" evidence="1">
    <location>
        <begin position="16"/>
        <end position="51"/>
    </location>
</feature>
<proteinExistence type="predicted"/>
<dbReference type="Proteomes" id="UP001501391">
    <property type="component" value="Unassembled WGS sequence"/>
</dbReference>
<dbReference type="EMBL" id="BAAAOQ010000003">
    <property type="protein sequence ID" value="GAA2192639.1"/>
    <property type="molecule type" value="Genomic_DNA"/>
</dbReference>
<name>A0ABN3BD97_9ACTN</name>
<organism evidence="2 3">
    <name type="scientific">Streptomyces bangladeshensis</name>
    <dbReference type="NCBI Taxonomy" id="295352"/>
    <lineage>
        <taxon>Bacteria</taxon>
        <taxon>Bacillati</taxon>
        <taxon>Actinomycetota</taxon>
        <taxon>Actinomycetes</taxon>
        <taxon>Kitasatosporales</taxon>
        <taxon>Streptomycetaceae</taxon>
        <taxon>Streptomyces</taxon>
    </lineage>
</organism>
<comment type="caution">
    <text evidence="2">The sequence shown here is derived from an EMBL/GenBank/DDBJ whole genome shotgun (WGS) entry which is preliminary data.</text>
</comment>
<feature type="compositionally biased region" description="Low complexity" evidence="1">
    <location>
        <begin position="28"/>
        <end position="51"/>
    </location>
</feature>